<sequence>MLYFECSKLELNQSIGTYFLSWPDIRFCAACSVEAELGKLKGAGLFRTPITGGADKNTSVVPAGDMETESMVADIADPNAKKDMEDANVKEDIPDPNVKENNSDL</sequence>
<protein>
    <submittedName>
        <fullName evidence="2">Uncharacterized protein</fullName>
    </submittedName>
</protein>
<gene>
    <name evidence="2" type="ORF">DCAR_0934810</name>
</gene>
<feature type="compositionally biased region" description="Basic and acidic residues" evidence="1">
    <location>
        <begin position="79"/>
        <end position="105"/>
    </location>
</feature>
<evidence type="ECO:0000256" key="1">
    <source>
        <dbReference type="SAM" id="MobiDB-lite"/>
    </source>
</evidence>
<name>A0A175YB31_DAUCS</name>
<organism evidence="2 3">
    <name type="scientific">Daucus carota subsp. sativus</name>
    <name type="common">Carrot</name>
    <dbReference type="NCBI Taxonomy" id="79200"/>
    <lineage>
        <taxon>Eukaryota</taxon>
        <taxon>Viridiplantae</taxon>
        <taxon>Streptophyta</taxon>
        <taxon>Embryophyta</taxon>
        <taxon>Tracheophyta</taxon>
        <taxon>Spermatophyta</taxon>
        <taxon>Magnoliopsida</taxon>
        <taxon>eudicotyledons</taxon>
        <taxon>Gunneridae</taxon>
        <taxon>Pentapetalae</taxon>
        <taxon>asterids</taxon>
        <taxon>campanulids</taxon>
        <taxon>Apiales</taxon>
        <taxon>Apiaceae</taxon>
        <taxon>Apioideae</taxon>
        <taxon>Scandiceae</taxon>
        <taxon>Daucinae</taxon>
        <taxon>Daucus</taxon>
        <taxon>Daucus sect. Daucus</taxon>
    </lineage>
</organism>
<accession>A0A175YB31</accession>
<dbReference type="AlphaFoldDB" id="A0A175YB31"/>
<feature type="region of interest" description="Disordered" evidence="1">
    <location>
        <begin position="77"/>
        <end position="105"/>
    </location>
</feature>
<evidence type="ECO:0000313" key="3">
    <source>
        <dbReference type="Proteomes" id="UP000077755"/>
    </source>
</evidence>
<reference evidence="2" key="2">
    <citation type="submission" date="2022-03" db="EMBL/GenBank/DDBJ databases">
        <title>Draft title - Genomic analysis of global carrot germplasm unveils the trajectory of domestication and the origin of high carotenoid orange carrot.</title>
        <authorList>
            <person name="Iorizzo M."/>
            <person name="Ellison S."/>
            <person name="Senalik D."/>
            <person name="Macko-Podgorni A."/>
            <person name="Grzebelus D."/>
            <person name="Bostan H."/>
            <person name="Rolling W."/>
            <person name="Curaba J."/>
            <person name="Simon P."/>
        </authorList>
    </citation>
    <scope>NUCLEOTIDE SEQUENCE</scope>
    <source>
        <tissue evidence="2">Leaf</tissue>
    </source>
</reference>
<evidence type="ECO:0000313" key="2">
    <source>
        <dbReference type="EMBL" id="WOH15273.1"/>
    </source>
</evidence>
<reference evidence="2" key="1">
    <citation type="journal article" date="2016" name="Nat. Genet.">
        <title>A high-quality carrot genome assembly provides new insights into carotenoid accumulation and asterid genome evolution.</title>
        <authorList>
            <person name="Iorizzo M."/>
            <person name="Ellison S."/>
            <person name="Senalik D."/>
            <person name="Zeng P."/>
            <person name="Satapoomin P."/>
            <person name="Huang J."/>
            <person name="Bowman M."/>
            <person name="Iovene M."/>
            <person name="Sanseverino W."/>
            <person name="Cavagnaro P."/>
            <person name="Yildiz M."/>
            <person name="Macko-Podgorni A."/>
            <person name="Moranska E."/>
            <person name="Grzebelus E."/>
            <person name="Grzebelus D."/>
            <person name="Ashrafi H."/>
            <person name="Zheng Z."/>
            <person name="Cheng S."/>
            <person name="Spooner D."/>
            <person name="Van Deynze A."/>
            <person name="Simon P."/>
        </authorList>
    </citation>
    <scope>NUCLEOTIDE SEQUENCE</scope>
    <source>
        <tissue evidence="2">Leaf</tissue>
    </source>
</reference>
<dbReference type="Proteomes" id="UP000077755">
    <property type="component" value="Chromosome 9"/>
</dbReference>
<dbReference type="EMBL" id="CP093351">
    <property type="protein sequence ID" value="WOH15273.1"/>
    <property type="molecule type" value="Genomic_DNA"/>
</dbReference>
<proteinExistence type="predicted"/>
<dbReference type="Gramene" id="KZM80826">
    <property type="protein sequence ID" value="KZM80826"/>
    <property type="gene ID" value="DCAR_031622"/>
</dbReference>
<keyword evidence="3" id="KW-1185">Reference proteome</keyword>